<evidence type="ECO:0000313" key="2">
    <source>
        <dbReference type="Proteomes" id="UP000242515"/>
    </source>
</evidence>
<evidence type="ECO:0008006" key="3">
    <source>
        <dbReference type="Google" id="ProtNLM"/>
    </source>
</evidence>
<dbReference type="EMBL" id="FOGC01000013">
    <property type="protein sequence ID" value="SER19017.1"/>
    <property type="molecule type" value="Genomic_DNA"/>
</dbReference>
<name>A0A1H9M6B0_9GAMM</name>
<organism evidence="1 2">
    <name type="scientific">Rosenbergiella nectarea</name>
    <dbReference type="NCBI Taxonomy" id="988801"/>
    <lineage>
        <taxon>Bacteria</taxon>
        <taxon>Pseudomonadati</taxon>
        <taxon>Pseudomonadota</taxon>
        <taxon>Gammaproteobacteria</taxon>
        <taxon>Enterobacterales</taxon>
        <taxon>Erwiniaceae</taxon>
        <taxon>Rosenbergiella</taxon>
    </lineage>
</organism>
<dbReference type="STRING" id="988801.SAMN05216522_113105"/>
<dbReference type="AlphaFoldDB" id="A0A1H9M6B0"/>
<proteinExistence type="predicted"/>
<accession>A0A1H9M6B0</accession>
<dbReference type="OrthoDB" id="6431507at2"/>
<protein>
    <recommendedName>
        <fullName evidence="3">Relaxosome protein TraY</fullName>
    </recommendedName>
</protein>
<sequence>MTKSELKPVLLSREQIEALQAIQREERSKSPLNVAPTIHVIARHLMAKALEQLEKDHQCLKLKTYP</sequence>
<gene>
    <name evidence="1" type="ORF">SAMN05216522_113105</name>
</gene>
<dbReference type="Proteomes" id="UP000242515">
    <property type="component" value="Unassembled WGS sequence"/>
</dbReference>
<reference evidence="2" key="1">
    <citation type="submission" date="2016-10" db="EMBL/GenBank/DDBJ databases">
        <authorList>
            <person name="Varghese N."/>
            <person name="Submissions S."/>
        </authorList>
    </citation>
    <scope>NUCLEOTIDE SEQUENCE [LARGE SCALE GENOMIC DNA]</scope>
    <source>
        <strain evidence="2">8N4</strain>
    </source>
</reference>
<evidence type="ECO:0000313" key="1">
    <source>
        <dbReference type="EMBL" id="SER19017.1"/>
    </source>
</evidence>
<dbReference type="RefSeq" id="WP_092677956.1">
    <property type="nucleotide sequence ID" value="NZ_FOGC01000013.1"/>
</dbReference>
<keyword evidence="2" id="KW-1185">Reference proteome</keyword>